<dbReference type="SUPFAM" id="SSF52499">
    <property type="entry name" value="Isochorismatase-like hydrolases"/>
    <property type="match status" value="1"/>
</dbReference>
<dbReference type="EMBL" id="LR743507">
    <property type="protein sequence ID" value="CAA2103133.1"/>
    <property type="molecule type" value="Genomic_DNA"/>
</dbReference>
<dbReference type="InterPro" id="IPR036380">
    <property type="entry name" value="Isochorismatase-like_sf"/>
</dbReference>
<evidence type="ECO:0000256" key="1">
    <source>
        <dbReference type="ARBA" id="ARBA00022801"/>
    </source>
</evidence>
<accession>A0A679IU19</accession>
<proteinExistence type="predicted"/>
<gene>
    <name evidence="3" type="primary">rutB_4</name>
    <name evidence="3" type="ORF">VVAX_02104</name>
</gene>
<dbReference type="GO" id="GO:0016787">
    <property type="term" value="F:hydrolase activity"/>
    <property type="evidence" value="ECO:0007669"/>
    <property type="project" value="UniProtKB-KW"/>
</dbReference>
<keyword evidence="1 3" id="KW-0378">Hydrolase</keyword>
<evidence type="ECO:0000313" key="3">
    <source>
        <dbReference type="EMBL" id="CAA2103133.1"/>
    </source>
</evidence>
<dbReference type="InterPro" id="IPR050272">
    <property type="entry name" value="Isochorismatase-like_hydrls"/>
</dbReference>
<evidence type="ECO:0000259" key="2">
    <source>
        <dbReference type="Pfam" id="PF00857"/>
    </source>
</evidence>
<dbReference type="Pfam" id="PF00857">
    <property type="entry name" value="Isochorismatase"/>
    <property type="match status" value="1"/>
</dbReference>
<dbReference type="PANTHER" id="PTHR43540:SF6">
    <property type="entry name" value="ISOCHORISMATASE-LIKE DOMAIN-CONTAINING PROTEIN"/>
    <property type="match status" value="1"/>
</dbReference>
<dbReference type="AlphaFoldDB" id="A0A679IU19"/>
<name>A0A679IU19_VARPD</name>
<sequence length="206" mass="22283">MGWQRRRIVGIIHFAAVNAAMKTCLIVIDAQQSFRQRAYWNEALGSAYLAEQNALIAGCAAIGVPVVRVFHTDEPSNATNPFAVESGHVRPLDGLAPFDAAATFIKHRHSALVNSGLDIWLVQNGIGRLIVSGIRTEQCCETTTRHASDLGWEVDYVLDATLTFDMVQPDGRPLPAADIKARTATVLEGRFATVCSVAQALERAAA</sequence>
<dbReference type="PANTHER" id="PTHR43540">
    <property type="entry name" value="PEROXYUREIDOACRYLATE/UREIDOACRYLATE AMIDOHYDROLASE-RELATED"/>
    <property type="match status" value="1"/>
</dbReference>
<protein>
    <submittedName>
        <fullName evidence="3">Peroxyureidoacrylate/ureidoacrylate amidohydrolase RutB</fullName>
        <ecNumber evidence="3">3.5.1.110</ecNumber>
    </submittedName>
</protein>
<dbReference type="InterPro" id="IPR000868">
    <property type="entry name" value="Isochorismatase-like_dom"/>
</dbReference>
<feature type="domain" description="Isochorismatase-like" evidence="2">
    <location>
        <begin position="23"/>
        <end position="165"/>
    </location>
</feature>
<reference evidence="3" key="1">
    <citation type="submission" date="2019-12" db="EMBL/GenBank/DDBJ databases">
        <authorList>
            <person name="Cremers G."/>
        </authorList>
    </citation>
    <scope>NUCLEOTIDE SEQUENCE</scope>
    <source>
        <strain evidence="3">Vvax</strain>
    </source>
</reference>
<dbReference type="Gene3D" id="3.40.50.850">
    <property type="entry name" value="Isochorismatase-like"/>
    <property type="match status" value="1"/>
</dbReference>
<dbReference type="EC" id="3.5.1.110" evidence="3"/>
<organism evidence="3">
    <name type="scientific">Variovorax paradoxus</name>
    <dbReference type="NCBI Taxonomy" id="34073"/>
    <lineage>
        <taxon>Bacteria</taxon>
        <taxon>Pseudomonadati</taxon>
        <taxon>Pseudomonadota</taxon>
        <taxon>Betaproteobacteria</taxon>
        <taxon>Burkholderiales</taxon>
        <taxon>Comamonadaceae</taxon>
        <taxon>Variovorax</taxon>
    </lineage>
</organism>